<reference evidence="1" key="1">
    <citation type="submission" date="2023-04" db="EMBL/GenBank/DDBJ databases">
        <title>Draft Genome sequencing of Naganishia species isolated from polar environments using Oxford Nanopore Technology.</title>
        <authorList>
            <person name="Leo P."/>
            <person name="Venkateswaran K."/>
        </authorList>
    </citation>
    <scope>NUCLEOTIDE SEQUENCE</scope>
    <source>
        <strain evidence="1">MNA-CCFEE 5423</strain>
    </source>
</reference>
<dbReference type="Proteomes" id="UP001227268">
    <property type="component" value="Unassembled WGS sequence"/>
</dbReference>
<proteinExistence type="predicted"/>
<gene>
    <name evidence="1" type="ORF">QFC21_000582</name>
</gene>
<protein>
    <submittedName>
        <fullName evidence="1">Uncharacterized protein</fullName>
    </submittedName>
</protein>
<accession>A0ACC2WBX7</accession>
<sequence>MPHAAGNSIRLLTGNSHPALAAAVADRLGIPLTPCNVSKFSARETGVQIHQSVRDEDVFILQSPSPPSINDHLMELLIMISACKTASAKRITAVIPCYPYARQDKKDKARAPITAKLVANLLGVAGADHVITMDLHASQIQGFFDIPCDNLFTELVMVSYIKSEIPGWRDGIIVSPDAGGAKRATALADRLNLDFALINRKRKRSYKNHTPASLSSQFNMSSSNTPVPGTPLGEGDLGRNLFSGGGGMSNSFHMSMTNSSVSVADSLAGIPDAEGDEDKPDKMELLVGDVKGKIAILVDDMIDTGHTVRLAAEVLREAGAKEVYVLISHGLLSDVTMKALKDLPITKLVLTNTIDQTARIEESNGMIETIDIAPLIAESIRRTHNGESISALFRSDPF</sequence>
<dbReference type="EMBL" id="JASBWT010000001">
    <property type="protein sequence ID" value="KAJ9109253.1"/>
    <property type="molecule type" value="Genomic_DNA"/>
</dbReference>
<comment type="caution">
    <text evidence="1">The sequence shown here is derived from an EMBL/GenBank/DDBJ whole genome shotgun (WGS) entry which is preliminary data.</text>
</comment>
<name>A0ACC2WBX7_9TREE</name>
<keyword evidence="2" id="KW-1185">Reference proteome</keyword>
<evidence type="ECO:0000313" key="1">
    <source>
        <dbReference type="EMBL" id="KAJ9109253.1"/>
    </source>
</evidence>
<organism evidence="1 2">
    <name type="scientific">Naganishia friedmannii</name>
    <dbReference type="NCBI Taxonomy" id="89922"/>
    <lineage>
        <taxon>Eukaryota</taxon>
        <taxon>Fungi</taxon>
        <taxon>Dikarya</taxon>
        <taxon>Basidiomycota</taxon>
        <taxon>Agaricomycotina</taxon>
        <taxon>Tremellomycetes</taxon>
        <taxon>Filobasidiales</taxon>
        <taxon>Filobasidiaceae</taxon>
        <taxon>Naganishia</taxon>
    </lineage>
</organism>
<evidence type="ECO:0000313" key="2">
    <source>
        <dbReference type="Proteomes" id="UP001227268"/>
    </source>
</evidence>